<comment type="caution">
    <text evidence="3">The sequence shown here is derived from an EMBL/GenBank/DDBJ whole genome shotgun (WGS) entry which is preliminary data.</text>
</comment>
<evidence type="ECO:0000259" key="2">
    <source>
        <dbReference type="Pfam" id="PF00117"/>
    </source>
</evidence>
<dbReference type="PANTHER" id="PTHR42695:SF5">
    <property type="entry name" value="GLUTAMINE AMIDOTRANSFERASE YLR126C-RELATED"/>
    <property type="match status" value="1"/>
</dbReference>
<dbReference type="InterPro" id="IPR044992">
    <property type="entry name" value="ChyE-like"/>
</dbReference>
<dbReference type="InterPro" id="IPR017926">
    <property type="entry name" value="GATASE"/>
</dbReference>
<feature type="compositionally biased region" description="Polar residues" evidence="1">
    <location>
        <begin position="57"/>
        <end position="68"/>
    </location>
</feature>
<reference evidence="3" key="1">
    <citation type="submission" date="2022-07" db="EMBL/GenBank/DDBJ databases">
        <title>Draft genome sequence of Zalerion maritima ATCC 34329, a (micro)plastics degrading marine fungus.</title>
        <authorList>
            <person name="Paco A."/>
            <person name="Goncalves M.F.M."/>
            <person name="Rocha-Santos T.A.P."/>
            <person name="Alves A."/>
        </authorList>
    </citation>
    <scope>NUCLEOTIDE SEQUENCE</scope>
    <source>
        <strain evidence="3">ATCC 34329</strain>
    </source>
</reference>
<dbReference type="PANTHER" id="PTHR42695">
    <property type="entry name" value="GLUTAMINE AMIDOTRANSFERASE YLR126C-RELATED"/>
    <property type="match status" value="1"/>
</dbReference>
<name>A0AAD5RHZ5_9PEZI</name>
<dbReference type="EMBL" id="JAKWBI020000478">
    <property type="protein sequence ID" value="KAJ2894583.1"/>
    <property type="molecule type" value="Genomic_DNA"/>
</dbReference>
<sequence length="327" mass="35943">MSLVHPTNLKPNFGSPSALRTHTGAASIKVRNAAGASHHHGLEPKDSSPSLPRVAPTSGTPEEASTTAACGARELPPLGSLRIAILLNSYNSPYIAALKSSYEKCLLAISPSSSLSFYYPAHDMHALPNPALFDLIVVGGSNVDPQKAHPWVLKVHQYIRDIARDWPQKKMVGICWGHQTMALVFGGKVRDMDVPELGITTNALTPRGNTFFRFTASNNGKMRVQQHHRREVSHPAPGFIPLLDGRQAFINANNTILTFQGHPEKDAETALLRLNDATRWYGMDVTNPEVRDRLRRRMEGDHDGDFVWRRILEWVGEEGVGVADGVA</sequence>
<dbReference type="Pfam" id="PF00117">
    <property type="entry name" value="GATase"/>
    <property type="match status" value="1"/>
</dbReference>
<organism evidence="3 4">
    <name type="scientific">Zalerion maritima</name>
    <dbReference type="NCBI Taxonomy" id="339359"/>
    <lineage>
        <taxon>Eukaryota</taxon>
        <taxon>Fungi</taxon>
        <taxon>Dikarya</taxon>
        <taxon>Ascomycota</taxon>
        <taxon>Pezizomycotina</taxon>
        <taxon>Sordariomycetes</taxon>
        <taxon>Lulworthiomycetidae</taxon>
        <taxon>Lulworthiales</taxon>
        <taxon>Lulworthiaceae</taxon>
        <taxon>Zalerion</taxon>
    </lineage>
</organism>
<proteinExistence type="predicted"/>
<dbReference type="Gene3D" id="3.40.50.880">
    <property type="match status" value="1"/>
</dbReference>
<dbReference type="GO" id="GO:0005634">
    <property type="term" value="C:nucleus"/>
    <property type="evidence" value="ECO:0007669"/>
    <property type="project" value="TreeGrafter"/>
</dbReference>
<dbReference type="Proteomes" id="UP001201980">
    <property type="component" value="Unassembled WGS sequence"/>
</dbReference>
<evidence type="ECO:0000313" key="4">
    <source>
        <dbReference type="Proteomes" id="UP001201980"/>
    </source>
</evidence>
<dbReference type="AlphaFoldDB" id="A0AAD5RHZ5"/>
<gene>
    <name evidence="3" type="ORF">MKZ38_007406</name>
</gene>
<evidence type="ECO:0000256" key="1">
    <source>
        <dbReference type="SAM" id="MobiDB-lite"/>
    </source>
</evidence>
<dbReference type="InterPro" id="IPR029062">
    <property type="entry name" value="Class_I_gatase-like"/>
</dbReference>
<dbReference type="PROSITE" id="PS51273">
    <property type="entry name" value="GATASE_TYPE_1"/>
    <property type="match status" value="1"/>
</dbReference>
<feature type="region of interest" description="Disordered" evidence="1">
    <location>
        <begin position="33"/>
        <end position="68"/>
    </location>
</feature>
<keyword evidence="4" id="KW-1185">Reference proteome</keyword>
<evidence type="ECO:0000313" key="3">
    <source>
        <dbReference type="EMBL" id="KAJ2894583.1"/>
    </source>
</evidence>
<feature type="region of interest" description="Disordered" evidence="1">
    <location>
        <begin position="1"/>
        <end position="21"/>
    </location>
</feature>
<feature type="domain" description="Glutamine amidotransferase" evidence="2">
    <location>
        <begin position="133"/>
        <end position="268"/>
    </location>
</feature>
<keyword evidence="3" id="KW-0315">Glutamine amidotransferase</keyword>
<accession>A0AAD5RHZ5</accession>
<dbReference type="GO" id="GO:0005829">
    <property type="term" value="C:cytosol"/>
    <property type="evidence" value="ECO:0007669"/>
    <property type="project" value="TreeGrafter"/>
</dbReference>
<protein>
    <submittedName>
        <fullName evidence="3">Class I glutamine amidotransferase-like protein</fullName>
    </submittedName>
</protein>
<dbReference type="SUPFAM" id="SSF52317">
    <property type="entry name" value="Class I glutamine amidotransferase-like"/>
    <property type="match status" value="1"/>
</dbReference>